<sequence>MIRVMAPKHRPGWQFLAPALVLLAAFVVPAVLLLAGRGAPAFQSVDTAWQSVALGWHTPFWDGVNAVLNLAGYTGALIVHAVLAVALLMRRRPKTAVFVLASGLSVLALTQLAKTVVGRERPQGAHVLTDTGSYPSGHVSATTALLAVVALLMARWWMNLVAVAGVLAMMLSRTYLSAHWLSDVFGGACLAGGVVFLLWWRFRDICIKENALPGQ</sequence>
<evidence type="ECO:0000256" key="7">
    <source>
        <dbReference type="SAM" id="Phobius"/>
    </source>
</evidence>
<feature type="transmembrane region" description="Helical" evidence="7">
    <location>
        <begin position="67"/>
        <end position="88"/>
    </location>
</feature>
<dbReference type="GO" id="GO:0050380">
    <property type="term" value="F:undecaprenyl-diphosphatase activity"/>
    <property type="evidence" value="ECO:0007669"/>
    <property type="project" value="UniProtKB-EC"/>
</dbReference>
<evidence type="ECO:0000313" key="9">
    <source>
        <dbReference type="EMBL" id="NIJ02680.1"/>
    </source>
</evidence>
<keyword evidence="2" id="KW-1003">Cell membrane</keyword>
<proteinExistence type="predicted"/>
<keyword evidence="10" id="KW-1185">Reference proteome</keyword>
<accession>A0ABX0TNB3</accession>
<feature type="transmembrane region" description="Helical" evidence="7">
    <location>
        <begin position="184"/>
        <end position="202"/>
    </location>
</feature>
<reference evidence="9 10" key="1">
    <citation type="submission" date="2020-03" db="EMBL/GenBank/DDBJ databases">
        <title>Genomic Encyclopedia of Type Strains, Phase III (KMG-III): the genomes of soil and plant-associated and newly described type strains.</title>
        <authorList>
            <person name="Whitman W."/>
        </authorList>
    </citation>
    <scope>NUCLEOTIDE SEQUENCE [LARGE SCALE GENOMIC DNA]</scope>
    <source>
        <strain evidence="9 10">CECT 4207</strain>
    </source>
</reference>
<evidence type="ECO:0000256" key="2">
    <source>
        <dbReference type="ARBA" id="ARBA00022475"/>
    </source>
</evidence>
<dbReference type="Proteomes" id="UP000802392">
    <property type="component" value="Unassembled WGS sequence"/>
</dbReference>
<dbReference type="PANTHER" id="PTHR14969">
    <property type="entry name" value="SPHINGOSINE-1-PHOSPHATE PHOSPHOHYDROLASE"/>
    <property type="match status" value="1"/>
</dbReference>
<dbReference type="SMART" id="SM00014">
    <property type="entry name" value="acidPPc"/>
    <property type="match status" value="1"/>
</dbReference>
<feature type="transmembrane region" description="Helical" evidence="7">
    <location>
        <begin position="133"/>
        <end position="153"/>
    </location>
</feature>
<feature type="domain" description="Phosphatidic acid phosphatase type 2/haloperoxidase" evidence="8">
    <location>
        <begin position="95"/>
        <end position="199"/>
    </location>
</feature>
<dbReference type="InterPro" id="IPR000326">
    <property type="entry name" value="PAP2/HPO"/>
</dbReference>
<protein>
    <submittedName>
        <fullName evidence="9">Undecaprenyl-diphosphatase</fullName>
        <ecNumber evidence="9">3.6.1.27</ecNumber>
    </submittedName>
</protein>
<dbReference type="Pfam" id="PF01569">
    <property type="entry name" value="PAP2"/>
    <property type="match status" value="1"/>
</dbReference>
<dbReference type="InterPro" id="IPR036938">
    <property type="entry name" value="PAP2/HPO_sf"/>
</dbReference>
<dbReference type="Gene3D" id="1.20.144.10">
    <property type="entry name" value="Phosphatidic acid phosphatase type 2/haloperoxidase"/>
    <property type="match status" value="1"/>
</dbReference>
<gene>
    <name evidence="9" type="ORF">FHR86_003024</name>
</gene>
<organism evidence="9 10">
    <name type="scientific">Paenarthrobacter ilicis</name>
    <dbReference type="NCBI Taxonomy" id="43665"/>
    <lineage>
        <taxon>Bacteria</taxon>
        <taxon>Bacillati</taxon>
        <taxon>Actinomycetota</taxon>
        <taxon>Actinomycetes</taxon>
        <taxon>Micrococcales</taxon>
        <taxon>Micrococcaceae</taxon>
        <taxon>Paenarthrobacter</taxon>
    </lineage>
</organism>
<evidence type="ECO:0000259" key="8">
    <source>
        <dbReference type="SMART" id="SM00014"/>
    </source>
</evidence>
<dbReference type="PANTHER" id="PTHR14969:SF62">
    <property type="entry name" value="DECAPRENYLPHOSPHORYL-5-PHOSPHORIBOSE PHOSPHATASE RV3807C-RELATED"/>
    <property type="match status" value="1"/>
</dbReference>
<evidence type="ECO:0000256" key="5">
    <source>
        <dbReference type="ARBA" id="ARBA00022989"/>
    </source>
</evidence>
<evidence type="ECO:0000313" key="10">
    <source>
        <dbReference type="Proteomes" id="UP000802392"/>
    </source>
</evidence>
<evidence type="ECO:0000256" key="6">
    <source>
        <dbReference type="ARBA" id="ARBA00023136"/>
    </source>
</evidence>
<comment type="caution">
    <text evidence="9">The sequence shown here is derived from an EMBL/GenBank/DDBJ whole genome shotgun (WGS) entry which is preliminary data.</text>
</comment>
<keyword evidence="6 7" id="KW-0472">Membrane</keyword>
<keyword evidence="4 9" id="KW-0378">Hydrolase</keyword>
<evidence type="ECO:0000256" key="4">
    <source>
        <dbReference type="ARBA" id="ARBA00022801"/>
    </source>
</evidence>
<evidence type="ECO:0000256" key="3">
    <source>
        <dbReference type="ARBA" id="ARBA00022692"/>
    </source>
</evidence>
<dbReference type="SUPFAM" id="SSF48317">
    <property type="entry name" value="Acid phosphatase/Vanadium-dependent haloperoxidase"/>
    <property type="match status" value="1"/>
</dbReference>
<keyword evidence="3 7" id="KW-0812">Transmembrane</keyword>
<dbReference type="RefSeq" id="WP_167268121.1">
    <property type="nucleotide sequence ID" value="NZ_BAAAVO010000009.1"/>
</dbReference>
<comment type="subcellular location">
    <subcellularLocation>
        <location evidence="1">Cell membrane</location>
        <topology evidence="1">Multi-pass membrane protein</topology>
    </subcellularLocation>
</comment>
<evidence type="ECO:0000256" key="1">
    <source>
        <dbReference type="ARBA" id="ARBA00004651"/>
    </source>
</evidence>
<dbReference type="EMBL" id="JAAOZD010000006">
    <property type="protein sequence ID" value="NIJ02680.1"/>
    <property type="molecule type" value="Genomic_DNA"/>
</dbReference>
<name>A0ABX0TNB3_9MICC</name>
<dbReference type="CDD" id="cd03392">
    <property type="entry name" value="PAP2_like_2"/>
    <property type="match status" value="1"/>
</dbReference>
<dbReference type="EC" id="3.6.1.27" evidence="9"/>
<keyword evidence="5 7" id="KW-1133">Transmembrane helix</keyword>